<keyword evidence="5 6" id="KW-0804">Transcription</keyword>
<dbReference type="GO" id="GO:0003899">
    <property type="term" value="F:DNA-directed RNA polymerase activity"/>
    <property type="evidence" value="ECO:0007669"/>
    <property type="project" value="UniProtKB-UniRule"/>
</dbReference>
<dbReference type="GO" id="GO:0000428">
    <property type="term" value="C:DNA-directed RNA polymerase complex"/>
    <property type="evidence" value="ECO:0007669"/>
    <property type="project" value="UniProtKB-KW"/>
</dbReference>
<reference evidence="7" key="1">
    <citation type="journal article" date="2020" name="mSystems">
        <title>Genome- and Community-Level Interaction Insights into Carbon Utilization and Element Cycling Functions of Hydrothermarchaeota in Hydrothermal Sediment.</title>
        <authorList>
            <person name="Zhou Z."/>
            <person name="Liu Y."/>
            <person name="Xu W."/>
            <person name="Pan J."/>
            <person name="Luo Z.H."/>
            <person name="Li M."/>
        </authorList>
    </citation>
    <scope>NUCLEOTIDE SEQUENCE [LARGE SCALE GENOMIC DNA]</scope>
    <source>
        <strain evidence="7">SpSt-587</strain>
    </source>
</reference>
<dbReference type="InterPro" id="IPR000268">
    <property type="entry name" value="RPABC5/Rpb10"/>
</dbReference>
<dbReference type="GO" id="GO:0006351">
    <property type="term" value="P:DNA-templated transcription"/>
    <property type="evidence" value="ECO:0007669"/>
    <property type="project" value="UniProtKB-UniRule"/>
</dbReference>
<feature type="binding site" evidence="6">
    <location>
        <position position="14"/>
    </location>
    <ligand>
        <name>Zn(2+)</name>
        <dbReference type="ChEBI" id="CHEBI:29105"/>
    </ligand>
</feature>
<dbReference type="GO" id="GO:0005737">
    <property type="term" value="C:cytoplasm"/>
    <property type="evidence" value="ECO:0007669"/>
    <property type="project" value="UniProtKB-SubCell"/>
</dbReference>
<dbReference type="NCBIfam" id="NF003089">
    <property type="entry name" value="PRK04016.1"/>
    <property type="match status" value="1"/>
</dbReference>
<comment type="subunit">
    <text evidence="6">Part of the RNA polymerase complex.</text>
</comment>
<evidence type="ECO:0000256" key="3">
    <source>
        <dbReference type="ARBA" id="ARBA00022723"/>
    </source>
</evidence>
<feature type="binding site" evidence="6">
    <location>
        <position position="48"/>
    </location>
    <ligand>
        <name>Zn(2+)</name>
        <dbReference type="ChEBI" id="CHEBI:29105"/>
    </ligand>
</feature>
<dbReference type="AlphaFoldDB" id="A0A7J3M1U7"/>
<evidence type="ECO:0000256" key="4">
    <source>
        <dbReference type="ARBA" id="ARBA00022833"/>
    </source>
</evidence>
<dbReference type="Pfam" id="PF01194">
    <property type="entry name" value="RNA_pol_N"/>
    <property type="match status" value="1"/>
</dbReference>
<evidence type="ECO:0000313" key="7">
    <source>
        <dbReference type="EMBL" id="HGT82224.1"/>
    </source>
</evidence>
<feature type="binding site" evidence="6">
    <location>
        <position position="49"/>
    </location>
    <ligand>
        <name>Zn(2+)</name>
        <dbReference type="ChEBI" id="CHEBI:29105"/>
    </ligand>
</feature>
<name>A0A7J3M1U7_ARCFL</name>
<accession>A0A7J3M1U7</accession>
<comment type="caution">
    <text evidence="7">The sequence shown here is derived from an EMBL/GenBank/DDBJ whole genome shotgun (WGS) entry which is preliminary data.</text>
</comment>
<evidence type="ECO:0000256" key="2">
    <source>
        <dbReference type="ARBA" id="ARBA00022695"/>
    </source>
</evidence>
<feature type="binding site" evidence="6">
    <location>
        <position position="11"/>
    </location>
    <ligand>
        <name>Zn(2+)</name>
        <dbReference type="ChEBI" id="CHEBI:29105"/>
    </ligand>
</feature>
<evidence type="ECO:0000256" key="6">
    <source>
        <dbReference type="HAMAP-Rule" id="MF_00250"/>
    </source>
</evidence>
<gene>
    <name evidence="6" type="primary">rpo10</name>
    <name evidence="6" type="synonym">rpoN</name>
    <name evidence="7" type="ORF">ENT52_00615</name>
</gene>
<dbReference type="GO" id="GO:0008270">
    <property type="term" value="F:zinc ion binding"/>
    <property type="evidence" value="ECO:0007669"/>
    <property type="project" value="UniProtKB-UniRule"/>
</dbReference>
<dbReference type="PANTHER" id="PTHR23431:SF3">
    <property type="entry name" value="DNA-DIRECTED RNA POLYMERASES I, II, AND III SUBUNIT RPABC5"/>
    <property type="match status" value="1"/>
</dbReference>
<keyword evidence="3 6" id="KW-0479">Metal-binding</keyword>
<comment type="catalytic activity">
    <reaction evidence="6">
        <text>RNA(n) + a ribonucleoside 5'-triphosphate = RNA(n+1) + diphosphate</text>
        <dbReference type="Rhea" id="RHEA:21248"/>
        <dbReference type="Rhea" id="RHEA-COMP:14527"/>
        <dbReference type="Rhea" id="RHEA-COMP:17342"/>
        <dbReference type="ChEBI" id="CHEBI:33019"/>
        <dbReference type="ChEBI" id="CHEBI:61557"/>
        <dbReference type="ChEBI" id="CHEBI:140395"/>
        <dbReference type="EC" id="2.7.7.6"/>
    </reaction>
</comment>
<dbReference type="InterPro" id="IPR023580">
    <property type="entry name" value="RNA_pol_su_RPB10"/>
</dbReference>
<dbReference type="PIRSF" id="PIRSF005653">
    <property type="entry name" value="RNA_pol_N/8_sub"/>
    <property type="match status" value="1"/>
</dbReference>
<keyword evidence="6" id="KW-0963">Cytoplasm</keyword>
<keyword evidence="6 7" id="KW-0808">Transferase</keyword>
<dbReference type="GO" id="GO:0003677">
    <property type="term" value="F:DNA binding"/>
    <property type="evidence" value="ECO:0007669"/>
    <property type="project" value="InterPro"/>
</dbReference>
<evidence type="ECO:0000256" key="1">
    <source>
        <dbReference type="ARBA" id="ARBA00022478"/>
    </source>
</evidence>
<evidence type="ECO:0000256" key="5">
    <source>
        <dbReference type="ARBA" id="ARBA00023163"/>
    </source>
</evidence>
<dbReference type="PANTHER" id="PTHR23431">
    <property type="entry name" value="DNA-DIRECTED RNA POLYMERASES I, II, AND III SUBUNIT RPABC5 FAMILY MEMBER"/>
    <property type="match status" value="1"/>
</dbReference>
<comment type="subcellular location">
    <subcellularLocation>
        <location evidence="6">Cytoplasm</location>
    </subcellularLocation>
</comment>
<dbReference type="EMBL" id="DSYZ01000015">
    <property type="protein sequence ID" value="HGT82224.1"/>
    <property type="molecule type" value="Genomic_DNA"/>
</dbReference>
<proteinExistence type="inferred from homology"/>
<keyword evidence="2 6" id="KW-0548">Nucleotidyltransferase</keyword>
<dbReference type="PROSITE" id="PS01112">
    <property type="entry name" value="RNA_POL_N_8KD"/>
    <property type="match status" value="1"/>
</dbReference>
<dbReference type="HAMAP" id="MF_00250">
    <property type="entry name" value="RNApol_arch_Rpo10"/>
    <property type="match status" value="1"/>
</dbReference>
<dbReference type="SUPFAM" id="SSF46924">
    <property type="entry name" value="RNA polymerase subunit RPB10"/>
    <property type="match status" value="1"/>
</dbReference>
<comment type="cofactor">
    <cofactor evidence="6">
        <name>Zn(2+)</name>
        <dbReference type="ChEBI" id="CHEBI:29105"/>
    </cofactor>
    <text evidence="6">Binds 1 zinc ion.</text>
</comment>
<keyword evidence="4 6" id="KW-0862">Zinc</keyword>
<dbReference type="Gene3D" id="1.10.10.60">
    <property type="entry name" value="Homeodomain-like"/>
    <property type="match status" value="1"/>
</dbReference>
<sequence length="71" mass="8115">MHEITDFPIRCFSCGAIIGHLYAKYLEMIRSGKSPKEALDSLGIQRYCCRRMFLTHKSYIGEIARFRGAVG</sequence>
<dbReference type="EC" id="2.7.7.6" evidence="6"/>
<dbReference type="InterPro" id="IPR020789">
    <property type="entry name" value="RNA_pol_suN_Zn-BS"/>
</dbReference>
<keyword evidence="1 6" id="KW-0240">DNA-directed RNA polymerase</keyword>
<comment type="similarity">
    <text evidence="6">Belongs to the archaeal Rpo10/eukaryotic RPB10 RNA polymerase subunit family.</text>
</comment>
<protein>
    <recommendedName>
        <fullName evidence="6">DNA-directed RNA polymerase subunit Rpo10</fullName>
        <ecNumber evidence="6">2.7.7.6</ecNumber>
    </recommendedName>
    <alternativeName>
        <fullName evidence="6">DNA-directed RNA polymerase subunit N</fullName>
    </alternativeName>
</protein>
<organism evidence="7">
    <name type="scientific">Archaeoglobus fulgidus</name>
    <dbReference type="NCBI Taxonomy" id="2234"/>
    <lineage>
        <taxon>Archaea</taxon>
        <taxon>Methanobacteriati</taxon>
        <taxon>Methanobacteriota</taxon>
        <taxon>Archaeoglobi</taxon>
        <taxon>Archaeoglobales</taxon>
        <taxon>Archaeoglobaceae</taxon>
        <taxon>Archaeoglobus</taxon>
    </lineage>
</organism>
<comment type="function">
    <text evidence="6">DNA-dependent RNA polymerase (RNAP) catalyzes the transcription of DNA into RNA using the four ribonucleoside triphosphates as substrates.</text>
</comment>